<dbReference type="Gene3D" id="2.40.50.100">
    <property type="match status" value="1"/>
</dbReference>
<accession>A0A2N7U940</accession>
<dbReference type="Pfam" id="PF25917">
    <property type="entry name" value="BSH_RND"/>
    <property type="match status" value="1"/>
</dbReference>
<dbReference type="PANTHER" id="PTHR30469:SF15">
    <property type="entry name" value="HLYD FAMILY OF SECRETION PROTEINS"/>
    <property type="match status" value="1"/>
</dbReference>
<protein>
    <recommendedName>
        <fullName evidence="3">Multidrug resistance protein MdtA-like barrel-sandwich hybrid domain-containing protein</fullName>
    </recommendedName>
</protein>
<keyword evidence="2" id="KW-0175">Coiled coil</keyword>
<keyword evidence="5" id="KW-1185">Reference proteome</keyword>
<dbReference type="InterPro" id="IPR058625">
    <property type="entry name" value="MdtA-like_BSH"/>
</dbReference>
<feature type="domain" description="Multidrug resistance protein MdtA-like barrel-sandwich hybrid" evidence="3">
    <location>
        <begin position="85"/>
        <end position="216"/>
    </location>
</feature>
<dbReference type="NCBIfam" id="TIGR01730">
    <property type="entry name" value="RND_mfp"/>
    <property type="match status" value="1"/>
</dbReference>
<proteinExistence type="inferred from homology"/>
<evidence type="ECO:0000313" key="5">
    <source>
        <dbReference type="Proteomes" id="UP000235803"/>
    </source>
</evidence>
<dbReference type="SUPFAM" id="SSF111369">
    <property type="entry name" value="HlyD-like secretion proteins"/>
    <property type="match status" value="1"/>
</dbReference>
<dbReference type="Gene3D" id="2.40.30.170">
    <property type="match status" value="1"/>
</dbReference>
<evidence type="ECO:0000256" key="1">
    <source>
        <dbReference type="ARBA" id="ARBA00009477"/>
    </source>
</evidence>
<dbReference type="PANTHER" id="PTHR30469">
    <property type="entry name" value="MULTIDRUG RESISTANCE PROTEIN MDTA"/>
    <property type="match status" value="1"/>
</dbReference>
<evidence type="ECO:0000313" key="4">
    <source>
        <dbReference type="EMBL" id="PMR76945.1"/>
    </source>
</evidence>
<dbReference type="AlphaFoldDB" id="A0A2N7U940"/>
<gene>
    <name evidence="4" type="ORF">C1H69_04410</name>
</gene>
<feature type="coiled-coil region" evidence="2">
    <location>
        <begin position="157"/>
        <end position="184"/>
    </location>
</feature>
<dbReference type="Gene3D" id="1.10.287.470">
    <property type="entry name" value="Helix hairpin bin"/>
    <property type="match status" value="1"/>
</dbReference>
<dbReference type="EMBL" id="PNRF01000010">
    <property type="protein sequence ID" value="PMR76945.1"/>
    <property type="molecule type" value="Genomic_DNA"/>
</dbReference>
<evidence type="ECO:0000259" key="3">
    <source>
        <dbReference type="Pfam" id="PF25917"/>
    </source>
</evidence>
<dbReference type="OrthoDB" id="6151867at2"/>
<name>A0A2N7U940_9GAMM</name>
<reference evidence="4 5" key="1">
    <citation type="submission" date="2018-01" db="EMBL/GenBank/DDBJ databases">
        <title>Halomonas endophytica sp. nov., isolated from storage liquid in the stems of Populus euphratica.</title>
        <authorList>
            <person name="Chen C."/>
        </authorList>
    </citation>
    <scope>NUCLEOTIDE SEQUENCE [LARGE SCALE GENOMIC DNA]</scope>
    <source>
        <strain evidence="4 5">MC28</strain>
    </source>
</reference>
<dbReference type="GO" id="GO:1990281">
    <property type="term" value="C:efflux pump complex"/>
    <property type="evidence" value="ECO:0007669"/>
    <property type="project" value="TreeGrafter"/>
</dbReference>
<dbReference type="InterPro" id="IPR006143">
    <property type="entry name" value="RND_pump_MFP"/>
</dbReference>
<comment type="caution">
    <text evidence="4">The sequence shown here is derived from an EMBL/GenBank/DDBJ whole genome shotgun (WGS) entry which is preliminary data.</text>
</comment>
<dbReference type="GO" id="GO:0015562">
    <property type="term" value="F:efflux transmembrane transporter activity"/>
    <property type="evidence" value="ECO:0007669"/>
    <property type="project" value="TreeGrafter"/>
</dbReference>
<comment type="similarity">
    <text evidence="1">Belongs to the membrane fusion protein (MFP) (TC 8.A.1) family.</text>
</comment>
<dbReference type="Proteomes" id="UP000235803">
    <property type="component" value="Unassembled WGS sequence"/>
</dbReference>
<evidence type="ECO:0000256" key="2">
    <source>
        <dbReference type="SAM" id="Coils"/>
    </source>
</evidence>
<organism evidence="4 5">
    <name type="scientific">Billgrantia endophytica</name>
    <dbReference type="NCBI Taxonomy" id="2033802"/>
    <lineage>
        <taxon>Bacteria</taxon>
        <taxon>Pseudomonadati</taxon>
        <taxon>Pseudomonadota</taxon>
        <taxon>Gammaproteobacteria</taxon>
        <taxon>Oceanospirillales</taxon>
        <taxon>Halomonadaceae</taxon>
        <taxon>Billgrantia</taxon>
    </lineage>
</organism>
<dbReference type="Gene3D" id="2.40.420.20">
    <property type="match status" value="1"/>
</dbReference>
<sequence>MSSPRSLGWPAPGQWRRRAGVRTMRFRCLPLVMVMLWLAGCETETDAKEPLRPVRTLLLEEVGRDAERRIPGRLEASANRRLSFRVAGRLADLHVSIGDAVESGQRLASLDDTDLALQRDRARAGLAGANAAAVNAEAEWQRARRLYEAGSIPARDLDGARAQVEAARAQRNSAADALALAERQVGFAHLESPGECRVAQRLVESGENLSAGQPALVLACGEGMEVRASLSEDMLGGVEQGDPITVHLPLHDLRLEGRVREIGLPVDARQATWPLRVSLGAFDEPWQAMLRPGMAAELVLPRAQAVEGGIWVPMAAVQRDGRSTFVYVAEPREDEADANGREARIRRIDIELGDRRGEELEIREGLEPGMALVVAGMSRLQDGQAVRLLETHGEASQ</sequence>